<dbReference type="EMBL" id="CAMPGE010028188">
    <property type="protein sequence ID" value="CAI2385736.1"/>
    <property type="molecule type" value="Genomic_DNA"/>
</dbReference>
<reference evidence="1" key="1">
    <citation type="submission" date="2023-07" db="EMBL/GenBank/DDBJ databases">
        <authorList>
            <consortium name="AG Swart"/>
            <person name="Singh M."/>
            <person name="Singh A."/>
            <person name="Seah K."/>
            <person name="Emmerich C."/>
        </authorList>
    </citation>
    <scope>NUCLEOTIDE SEQUENCE</scope>
    <source>
        <strain evidence="1">DP1</strain>
    </source>
</reference>
<dbReference type="Pfam" id="PF14536">
    <property type="entry name" value="DUF4441"/>
    <property type="match status" value="1"/>
</dbReference>
<name>A0AAD1Y5G5_EUPCR</name>
<organism evidence="1 2">
    <name type="scientific">Euplotes crassus</name>
    <dbReference type="NCBI Taxonomy" id="5936"/>
    <lineage>
        <taxon>Eukaryota</taxon>
        <taxon>Sar</taxon>
        <taxon>Alveolata</taxon>
        <taxon>Ciliophora</taxon>
        <taxon>Intramacronucleata</taxon>
        <taxon>Spirotrichea</taxon>
        <taxon>Hypotrichia</taxon>
        <taxon>Euplotida</taxon>
        <taxon>Euplotidae</taxon>
        <taxon>Moneuplotes</taxon>
    </lineage>
</organism>
<comment type="caution">
    <text evidence="1">The sequence shown here is derived from an EMBL/GenBank/DDBJ whole genome shotgun (WGS) entry which is preliminary data.</text>
</comment>
<dbReference type="InterPro" id="IPR028008">
    <property type="entry name" value="DUF4441"/>
</dbReference>
<dbReference type="Proteomes" id="UP001295684">
    <property type="component" value="Unassembled WGS sequence"/>
</dbReference>
<gene>
    <name evidence="1" type="ORF">ECRASSUSDP1_LOCUS27319</name>
</gene>
<sequence length="387" mass="44838">MFLGYILETISVISSNSCFYILYVKAKNGIEILSLIPNFIKHNQKNLLKQQESFPLPQEIEFSEYEHPFIEGYDARVQVQDSQKNINKRAKLSEVELSKKNNISKNVITKNFIHKDISVGSLRDSRSLNSGEQNEQSFRPNKIFKIFRDNITPSDRGSLDGEKHLQYKKRWSFKQIDSLTHNVNMSIASQASNTMTQEFQKEESKRDFIHCAPINILLNTSSLNGTQLKYRKDVINKKIFRAFKKFIARCFYSTDCKPSKLKVPFGDFKQTLLEDAERIGLSHPEDASENTEEFRELVCWLAMNKYTKITKSLFNYNNDSIRILSTILVKYSHSSLENLIKNKKIGRAFKFFTENGLTPFITSLPKASREIYSKTVSLIAECFNYNC</sequence>
<evidence type="ECO:0000313" key="2">
    <source>
        <dbReference type="Proteomes" id="UP001295684"/>
    </source>
</evidence>
<accession>A0AAD1Y5G5</accession>
<dbReference type="AlphaFoldDB" id="A0AAD1Y5G5"/>
<evidence type="ECO:0000313" key="1">
    <source>
        <dbReference type="EMBL" id="CAI2385736.1"/>
    </source>
</evidence>
<keyword evidence="2" id="KW-1185">Reference proteome</keyword>
<protein>
    <submittedName>
        <fullName evidence="1">Uncharacterized protein</fullName>
    </submittedName>
</protein>
<proteinExistence type="predicted"/>